<dbReference type="Gene3D" id="3.30.70.360">
    <property type="match status" value="1"/>
</dbReference>
<dbReference type="Gene3D" id="3.40.630.10">
    <property type="entry name" value="Zn peptidases"/>
    <property type="match status" value="1"/>
</dbReference>
<evidence type="ECO:0000256" key="1">
    <source>
        <dbReference type="ARBA" id="ARBA00022801"/>
    </source>
</evidence>
<organism evidence="2 3">
    <name type="scientific">Sinorhizobium psoraleae</name>
    <dbReference type="NCBI Taxonomy" id="520838"/>
    <lineage>
        <taxon>Bacteria</taxon>
        <taxon>Pseudomonadati</taxon>
        <taxon>Pseudomonadota</taxon>
        <taxon>Alphaproteobacteria</taxon>
        <taxon>Hyphomicrobiales</taxon>
        <taxon>Rhizobiaceae</taxon>
        <taxon>Sinorhizobium/Ensifer group</taxon>
        <taxon>Sinorhizobium</taxon>
    </lineage>
</organism>
<name>A0ABT4KM80_9HYPH</name>
<dbReference type="Pfam" id="PF01546">
    <property type="entry name" value="Peptidase_M20"/>
    <property type="match status" value="1"/>
</dbReference>
<protein>
    <submittedName>
        <fullName evidence="2">M20/M25/M40 family metallo-hydrolase</fullName>
    </submittedName>
</protein>
<evidence type="ECO:0000313" key="2">
    <source>
        <dbReference type="EMBL" id="MCZ4093067.1"/>
    </source>
</evidence>
<dbReference type="InterPro" id="IPR017439">
    <property type="entry name" value="Amidohydrolase"/>
</dbReference>
<keyword evidence="1" id="KW-0378">Hydrolase</keyword>
<dbReference type="PANTHER" id="PTHR11014">
    <property type="entry name" value="PEPTIDASE M20 FAMILY MEMBER"/>
    <property type="match status" value="1"/>
</dbReference>
<sequence>MDALLPIMEATGVPCLERAREDARLRHDGHTAILLGAVKHLAETRAFSGTLVAIFQPAEEGGGGAKVMVEGGLFERFSIEEVYALHNMPGMEVGTLTLSNSVMLAASDRFNLKIVGTGGHAAPNRCVISSSTQIVTSITVTKSSLGNGSSGLSLI</sequence>
<comment type="caution">
    <text evidence="2">The sequence shown here is derived from an EMBL/GenBank/DDBJ whole genome shotgun (WGS) entry which is preliminary data.</text>
</comment>
<gene>
    <name evidence="2" type="ORF">O3W52_24300</name>
</gene>
<evidence type="ECO:0000313" key="3">
    <source>
        <dbReference type="Proteomes" id="UP001079430"/>
    </source>
</evidence>
<dbReference type="RefSeq" id="WP_269284779.1">
    <property type="nucleotide sequence ID" value="NZ_JAPVOI010000005.1"/>
</dbReference>
<dbReference type="InterPro" id="IPR002933">
    <property type="entry name" value="Peptidase_M20"/>
</dbReference>
<accession>A0ABT4KM80</accession>
<dbReference type="Proteomes" id="UP001079430">
    <property type="component" value="Unassembled WGS sequence"/>
</dbReference>
<dbReference type="PANTHER" id="PTHR11014:SF63">
    <property type="entry name" value="METALLOPEPTIDASE, PUTATIVE (AFU_ORTHOLOGUE AFUA_6G09600)-RELATED"/>
    <property type="match status" value="1"/>
</dbReference>
<proteinExistence type="predicted"/>
<dbReference type="SUPFAM" id="SSF53187">
    <property type="entry name" value="Zn-dependent exopeptidases"/>
    <property type="match status" value="1"/>
</dbReference>
<reference evidence="2" key="1">
    <citation type="submission" date="2022-10" db="EMBL/GenBank/DDBJ databases">
        <title>Whole genome sequencing of three plant growth promoting bacteria isolated from Vachellia tortilis subsp. raddiana in Morocco.</title>
        <authorList>
            <person name="Hnini M."/>
            <person name="Zouagui R."/>
            <person name="Zouagui H."/>
            <person name="Chemao Elfihri M.-W."/>
            <person name="Ibrahimi A."/>
            <person name="Sbabou L."/>
            <person name="Aurag J."/>
        </authorList>
    </citation>
    <scope>NUCLEOTIDE SEQUENCE</scope>
    <source>
        <strain evidence="2">LMR678</strain>
    </source>
</reference>
<dbReference type="EMBL" id="JAPVOI010000005">
    <property type="protein sequence ID" value="MCZ4093067.1"/>
    <property type="molecule type" value="Genomic_DNA"/>
</dbReference>
<keyword evidence="3" id="KW-1185">Reference proteome</keyword>